<sequence length="126" mass="13717">METTVGALLIIIPSDLDALSPADKTGRLSSSERSAPTIAFVAHYDSHAVFPGVAVGADSNGSGVVVLLELLAIFRKLYEKPSTRPPFNLVGYTDQFHCIYDCGIRVDSSRKIQLSRRKAVYRGFSK</sequence>
<evidence type="ECO:0000256" key="7">
    <source>
        <dbReference type="ARBA" id="ARBA00023136"/>
    </source>
</evidence>
<evidence type="ECO:0000256" key="2">
    <source>
        <dbReference type="ARBA" id="ARBA00007717"/>
    </source>
</evidence>
<reference evidence="11 12" key="1">
    <citation type="submission" date="2015-09" db="EMBL/GenBank/DDBJ databases">
        <title>Draft genome of the parasitic nematode Teladorsagia circumcincta isolate WARC Sus (inbred).</title>
        <authorList>
            <person name="Mitreva M."/>
        </authorList>
    </citation>
    <scope>NUCLEOTIDE SEQUENCE [LARGE SCALE GENOMIC DNA]</scope>
    <source>
        <strain evidence="11 12">S</strain>
    </source>
</reference>
<evidence type="ECO:0000256" key="6">
    <source>
        <dbReference type="ARBA" id="ARBA00022989"/>
    </source>
</evidence>
<keyword evidence="7" id="KW-0472">Membrane</keyword>
<dbReference type="SUPFAM" id="SSF53187">
    <property type="entry name" value="Zn-dependent exopeptidases"/>
    <property type="match status" value="1"/>
</dbReference>
<dbReference type="Proteomes" id="UP000230423">
    <property type="component" value="Unassembled WGS sequence"/>
</dbReference>
<evidence type="ECO:0000256" key="1">
    <source>
        <dbReference type="ARBA" id="ARBA00004389"/>
    </source>
</evidence>
<dbReference type="Pfam" id="PF04389">
    <property type="entry name" value="Peptidase_M28"/>
    <property type="match status" value="1"/>
</dbReference>
<comment type="similarity">
    <text evidence="2">Belongs to the nicastrin family.</text>
</comment>
<organism evidence="11 12">
    <name type="scientific">Teladorsagia circumcincta</name>
    <name type="common">Brown stomach worm</name>
    <name type="synonym">Ostertagia circumcincta</name>
    <dbReference type="NCBI Taxonomy" id="45464"/>
    <lineage>
        <taxon>Eukaryota</taxon>
        <taxon>Metazoa</taxon>
        <taxon>Ecdysozoa</taxon>
        <taxon>Nematoda</taxon>
        <taxon>Chromadorea</taxon>
        <taxon>Rhabditida</taxon>
        <taxon>Rhabditina</taxon>
        <taxon>Rhabditomorpha</taxon>
        <taxon>Strongyloidea</taxon>
        <taxon>Trichostrongylidae</taxon>
        <taxon>Teladorsagia</taxon>
    </lineage>
</organism>
<keyword evidence="12" id="KW-1185">Reference proteome</keyword>
<dbReference type="PANTHER" id="PTHR31826">
    <property type="entry name" value="NICALIN"/>
    <property type="match status" value="1"/>
</dbReference>
<dbReference type="EMBL" id="KZ345639">
    <property type="protein sequence ID" value="PIO72590.1"/>
    <property type="molecule type" value="Genomic_DNA"/>
</dbReference>
<dbReference type="GO" id="GO:0005789">
    <property type="term" value="C:endoplasmic reticulum membrane"/>
    <property type="evidence" value="ECO:0007669"/>
    <property type="project" value="UniProtKB-SubCell"/>
</dbReference>
<keyword evidence="6" id="KW-1133">Transmembrane helix</keyword>
<evidence type="ECO:0000313" key="12">
    <source>
        <dbReference type="Proteomes" id="UP000230423"/>
    </source>
</evidence>
<feature type="domain" description="Peptidase M28" evidence="10">
    <location>
        <begin position="28"/>
        <end position="81"/>
    </location>
</feature>
<evidence type="ECO:0000256" key="3">
    <source>
        <dbReference type="ARBA" id="ARBA00022692"/>
    </source>
</evidence>
<keyword evidence="3" id="KW-0812">Transmembrane</keyword>
<evidence type="ECO:0000256" key="9">
    <source>
        <dbReference type="ARBA" id="ARBA00034873"/>
    </source>
</evidence>
<evidence type="ECO:0000259" key="10">
    <source>
        <dbReference type="Pfam" id="PF04389"/>
    </source>
</evidence>
<dbReference type="OrthoDB" id="5913609at2759"/>
<keyword evidence="8" id="KW-0325">Glycoprotein</keyword>
<evidence type="ECO:0000313" key="11">
    <source>
        <dbReference type="EMBL" id="PIO72590.1"/>
    </source>
</evidence>
<dbReference type="InterPro" id="IPR016574">
    <property type="entry name" value="Nicalin"/>
</dbReference>
<protein>
    <recommendedName>
        <fullName evidence="9">BOS complex subunit NCLN</fullName>
    </recommendedName>
</protein>
<keyword evidence="5" id="KW-0256">Endoplasmic reticulum</keyword>
<dbReference type="AlphaFoldDB" id="A0A2G9USU5"/>
<dbReference type="Gene3D" id="3.40.630.10">
    <property type="entry name" value="Zn peptidases"/>
    <property type="match status" value="1"/>
</dbReference>
<evidence type="ECO:0000256" key="5">
    <source>
        <dbReference type="ARBA" id="ARBA00022824"/>
    </source>
</evidence>
<gene>
    <name evidence="11" type="ORF">TELCIR_05471</name>
</gene>
<evidence type="ECO:0000256" key="4">
    <source>
        <dbReference type="ARBA" id="ARBA00022729"/>
    </source>
</evidence>
<dbReference type="InterPro" id="IPR007484">
    <property type="entry name" value="Peptidase_M28"/>
</dbReference>
<evidence type="ECO:0000256" key="8">
    <source>
        <dbReference type="ARBA" id="ARBA00023180"/>
    </source>
</evidence>
<name>A0A2G9USU5_TELCI</name>
<dbReference type="GO" id="GO:0009966">
    <property type="term" value="P:regulation of signal transduction"/>
    <property type="evidence" value="ECO:0007669"/>
    <property type="project" value="InterPro"/>
</dbReference>
<keyword evidence="4" id="KW-0732">Signal</keyword>
<comment type="subcellular location">
    <subcellularLocation>
        <location evidence="1">Endoplasmic reticulum membrane</location>
        <topology evidence="1">Single-pass membrane protein</topology>
    </subcellularLocation>
</comment>
<proteinExistence type="inferred from homology"/>
<accession>A0A2G9USU5</accession>